<feature type="transmembrane region" description="Helical" evidence="5">
    <location>
        <begin position="139"/>
        <end position="160"/>
    </location>
</feature>
<dbReference type="CDD" id="cd07042">
    <property type="entry name" value="STAS_SulP_like_sulfate_transporter"/>
    <property type="match status" value="1"/>
</dbReference>
<dbReference type="PROSITE" id="PS50801">
    <property type="entry name" value="STAS"/>
    <property type="match status" value="1"/>
</dbReference>
<feature type="transmembrane region" description="Helical" evidence="5">
    <location>
        <begin position="205"/>
        <end position="224"/>
    </location>
</feature>
<accession>A0A4R6K0F2</accession>
<reference evidence="7 8" key="1">
    <citation type="submission" date="2019-03" db="EMBL/GenBank/DDBJ databases">
        <title>Sequencing the genomes of 1000 actinobacteria strains.</title>
        <authorList>
            <person name="Klenk H.-P."/>
        </authorList>
    </citation>
    <scope>NUCLEOTIDE SEQUENCE [LARGE SCALE GENOMIC DNA]</scope>
    <source>
        <strain evidence="7 8">DSM 43805</strain>
    </source>
</reference>
<sequence length="554" mass="57585">MRGWAWAPGVGVAATYRAKWFPKDLVAGIVLTTLLVPQGMAYAELAGLPPITGLYTSILCLLAYAVFGPSRVLVLGPDSALGPMIAAVVVPMVVAGGDPAKAVALASVLALLVGLFMTVAAVAKLGFVADLLSHPTQLGYVNGLALTIFIGQLPKLLGFSTEGEGLWADLTGFVSGLDETVPAALAIGGGGLVVILVLQKLVPKVPAILVAVVGAIAAVTLLDLDVDVVGPLPQGFPPFTVPTVSLHELGLLAAAAVGISLVSVTDTISTASAFAGRTGQEVRGNQEMGGIGAANLAAGLFQGFPVSTSGSRTAVAFSAGAKTQVTGVVGAVAITLLLVLAPGLLKDLPQPMLAAVVIAASVGLADVKGMVRLWRQRRVEFALAVAAFAGVAVLGVLPGIAWAVALSVLNVFRRAWWPYRTELGKPAGVDGYHDLQQYPDAARQEGLVIFRFDAPLIFANARTFREEVRHLVTEGTRWIVVASEPITDVDTTAADMLADLDEELNAKGISLVFAEMKNPVKRKIDRYGLTRTIDPAHFFPTLDDAVAAFRRSDA</sequence>
<dbReference type="AlphaFoldDB" id="A0A4R6K0F2"/>
<dbReference type="Pfam" id="PF01740">
    <property type="entry name" value="STAS"/>
    <property type="match status" value="1"/>
</dbReference>
<proteinExistence type="predicted"/>
<dbReference type="GO" id="GO:0016020">
    <property type="term" value="C:membrane"/>
    <property type="evidence" value="ECO:0007669"/>
    <property type="project" value="UniProtKB-SubCell"/>
</dbReference>
<evidence type="ECO:0000256" key="3">
    <source>
        <dbReference type="ARBA" id="ARBA00022989"/>
    </source>
</evidence>
<feature type="transmembrane region" description="Helical" evidence="5">
    <location>
        <begin position="325"/>
        <end position="345"/>
    </location>
</feature>
<organism evidence="7 8">
    <name type="scientific">Paractinoplanes brasiliensis</name>
    <dbReference type="NCBI Taxonomy" id="52695"/>
    <lineage>
        <taxon>Bacteria</taxon>
        <taxon>Bacillati</taxon>
        <taxon>Actinomycetota</taxon>
        <taxon>Actinomycetes</taxon>
        <taxon>Micromonosporales</taxon>
        <taxon>Micromonosporaceae</taxon>
        <taxon>Paractinoplanes</taxon>
    </lineage>
</organism>
<comment type="caution">
    <text evidence="7">The sequence shown here is derived from an EMBL/GenBank/DDBJ whole genome shotgun (WGS) entry which is preliminary data.</text>
</comment>
<dbReference type="Proteomes" id="UP000294901">
    <property type="component" value="Unassembled WGS sequence"/>
</dbReference>
<evidence type="ECO:0000259" key="6">
    <source>
        <dbReference type="PROSITE" id="PS50801"/>
    </source>
</evidence>
<dbReference type="NCBIfam" id="TIGR00815">
    <property type="entry name" value="sulP"/>
    <property type="match status" value="1"/>
</dbReference>
<evidence type="ECO:0000313" key="7">
    <source>
        <dbReference type="EMBL" id="TDO42197.1"/>
    </source>
</evidence>
<keyword evidence="4 5" id="KW-0472">Membrane</keyword>
<name>A0A4R6K0F2_9ACTN</name>
<evidence type="ECO:0000256" key="2">
    <source>
        <dbReference type="ARBA" id="ARBA00022692"/>
    </source>
</evidence>
<keyword evidence="8" id="KW-1185">Reference proteome</keyword>
<dbReference type="Gene3D" id="3.30.750.24">
    <property type="entry name" value="STAS domain"/>
    <property type="match status" value="1"/>
</dbReference>
<feature type="transmembrane region" description="Helical" evidence="5">
    <location>
        <begin position="180"/>
        <end position="198"/>
    </location>
</feature>
<protein>
    <submittedName>
        <fullName evidence="7">High affinity sulfate transporter 1</fullName>
    </submittedName>
</protein>
<dbReference type="EMBL" id="SNWR01000001">
    <property type="protein sequence ID" value="TDO42197.1"/>
    <property type="molecule type" value="Genomic_DNA"/>
</dbReference>
<feature type="transmembrane region" description="Helical" evidence="5">
    <location>
        <begin position="244"/>
        <end position="264"/>
    </location>
</feature>
<keyword evidence="2 5" id="KW-0812">Transmembrane</keyword>
<dbReference type="Pfam" id="PF00916">
    <property type="entry name" value="Sulfate_transp"/>
    <property type="match status" value="1"/>
</dbReference>
<feature type="domain" description="STAS" evidence="6">
    <location>
        <begin position="437"/>
        <end position="549"/>
    </location>
</feature>
<dbReference type="InterPro" id="IPR002645">
    <property type="entry name" value="STAS_dom"/>
</dbReference>
<gene>
    <name evidence="7" type="ORF">C8E87_5963</name>
</gene>
<feature type="transmembrane region" description="Helical" evidence="5">
    <location>
        <begin position="103"/>
        <end position="127"/>
    </location>
</feature>
<evidence type="ECO:0000256" key="5">
    <source>
        <dbReference type="SAM" id="Phobius"/>
    </source>
</evidence>
<evidence type="ECO:0000256" key="4">
    <source>
        <dbReference type="ARBA" id="ARBA00023136"/>
    </source>
</evidence>
<keyword evidence="3 5" id="KW-1133">Transmembrane helix</keyword>
<dbReference type="InterPro" id="IPR001902">
    <property type="entry name" value="SLC26A/SulP_fam"/>
</dbReference>
<feature type="transmembrane region" description="Helical" evidence="5">
    <location>
        <begin position="79"/>
        <end position="97"/>
    </location>
</feature>
<dbReference type="InterPro" id="IPR036513">
    <property type="entry name" value="STAS_dom_sf"/>
</dbReference>
<dbReference type="InterPro" id="IPR011547">
    <property type="entry name" value="SLC26A/SulP_dom"/>
</dbReference>
<feature type="transmembrane region" description="Helical" evidence="5">
    <location>
        <begin position="351"/>
        <end position="369"/>
    </location>
</feature>
<feature type="transmembrane region" description="Helical" evidence="5">
    <location>
        <begin position="381"/>
        <end position="405"/>
    </location>
</feature>
<dbReference type="GO" id="GO:0055085">
    <property type="term" value="P:transmembrane transport"/>
    <property type="evidence" value="ECO:0007669"/>
    <property type="project" value="InterPro"/>
</dbReference>
<dbReference type="OrthoDB" id="9769739at2"/>
<evidence type="ECO:0000256" key="1">
    <source>
        <dbReference type="ARBA" id="ARBA00004141"/>
    </source>
</evidence>
<feature type="transmembrane region" description="Helical" evidence="5">
    <location>
        <begin position="48"/>
        <end position="67"/>
    </location>
</feature>
<evidence type="ECO:0000313" key="8">
    <source>
        <dbReference type="Proteomes" id="UP000294901"/>
    </source>
</evidence>
<feature type="transmembrane region" description="Helical" evidence="5">
    <location>
        <begin position="25"/>
        <end position="42"/>
    </location>
</feature>
<dbReference type="PANTHER" id="PTHR11814">
    <property type="entry name" value="SULFATE TRANSPORTER"/>
    <property type="match status" value="1"/>
</dbReference>
<comment type="subcellular location">
    <subcellularLocation>
        <location evidence="1">Membrane</location>
        <topology evidence="1">Multi-pass membrane protein</topology>
    </subcellularLocation>
</comment>
<dbReference type="SUPFAM" id="SSF52091">
    <property type="entry name" value="SpoIIaa-like"/>
    <property type="match status" value="1"/>
</dbReference>